<protein>
    <recommendedName>
        <fullName evidence="7">Shikimate kinase</fullName>
        <shortName evidence="7">SK</shortName>
        <ecNumber evidence="7">2.7.1.71</ecNumber>
    </recommendedName>
</protein>
<accession>A0ABT8L4E2</accession>
<name>A0ABT8L4E2_9BACT</name>
<sequence length="171" mass="19441">MKIFLIGMPGSGKSSLGKQLAESLELPFIDLDDIIIKNEELNIPEIFSKFGEDYFRIKERKALHGVNQIFQEFVMATGGGAPCFFDNMAYINENGISIFIDVAPHIIAKRMTASEIEERPLFSNVKHHELAEELDNKLKVRRAYYEQAQHTLQGNNIEVDDLLNLIKNSDI</sequence>
<dbReference type="PANTHER" id="PTHR21087:SF16">
    <property type="entry name" value="SHIKIMATE KINASE 1, CHLOROPLASTIC"/>
    <property type="match status" value="1"/>
</dbReference>
<evidence type="ECO:0000256" key="2">
    <source>
        <dbReference type="ARBA" id="ARBA00022679"/>
    </source>
</evidence>
<dbReference type="InterPro" id="IPR027417">
    <property type="entry name" value="P-loop_NTPase"/>
</dbReference>
<comment type="subcellular location">
    <subcellularLocation>
        <location evidence="7">Cytoplasm</location>
    </subcellularLocation>
</comment>
<evidence type="ECO:0000256" key="7">
    <source>
        <dbReference type="HAMAP-Rule" id="MF_00109"/>
    </source>
</evidence>
<keyword evidence="7" id="KW-0460">Magnesium</keyword>
<comment type="catalytic activity">
    <reaction evidence="7">
        <text>shikimate + ATP = 3-phosphoshikimate + ADP + H(+)</text>
        <dbReference type="Rhea" id="RHEA:13121"/>
        <dbReference type="ChEBI" id="CHEBI:15378"/>
        <dbReference type="ChEBI" id="CHEBI:30616"/>
        <dbReference type="ChEBI" id="CHEBI:36208"/>
        <dbReference type="ChEBI" id="CHEBI:145989"/>
        <dbReference type="ChEBI" id="CHEBI:456216"/>
        <dbReference type="EC" id="2.7.1.71"/>
    </reaction>
</comment>
<feature type="binding site" evidence="7">
    <location>
        <position position="56"/>
    </location>
    <ligand>
        <name>substrate</name>
    </ligand>
</feature>
<feature type="binding site" evidence="7">
    <location>
        <position position="141"/>
    </location>
    <ligand>
        <name>substrate</name>
    </ligand>
</feature>
<keyword evidence="7" id="KW-0963">Cytoplasm</keyword>
<feature type="binding site" evidence="7">
    <location>
        <position position="119"/>
    </location>
    <ligand>
        <name>ATP</name>
        <dbReference type="ChEBI" id="CHEBI:30616"/>
    </ligand>
</feature>
<proteinExistence type="inferred from homology"/>
<gene>
    <name evidence="7" type="primary">aroK</name>
    <name evidence="8" type="ORF">QQ020_11075</name>
</gene>
<keyword evidence="7" id="KW-0479">Metal-binding</keyword>
<comment type="cofactor">
    <cofactor evidence="7">
        <name>Mg(2+)</name>
        <dbReference type="ChEBI" id="CHEBI:18420"/>
    </cofactor>
    <text evidence="7">Binds 1 Mg(2+) ion per subunit.</text>
</comment>
<keyword evidence="4 7" id="KW-0418">Kinase</keyword>
<dbReference type="EC" id="2.7.1.71" evidence="7"/>
<dbReference type="InterPro" id="IPR000623">
    <property type="entry name" value="Shikimate_kinase/TSH1"/>
</dbReference>
<keyword evidence="3 7" id="KW-0547">Nucleotide-binding</keyword>
<evidence type="ECO:0000313" key="9">
    <source>
        <dbReference type="Proteomes" id="UP001172083"/>
    </source>
</evidence>
<evidence type="ECO:0000256" key="6">
    <source>
        <dbReference type="ARBA" id="ARBA00023141"/>
    </source>
</evidence>
<keyword evidence="5 7" id="KW-0067">ATP-binding</keyword>
<comment type="similarity">
    <text evidence="7">Belongs to the shikimate kinase family.</text>
</comment>
<comment type="function">
    <text evidence="7">Catalyzes the specific phosphorylation of the 3-hydroxyl group of shikimic acid using ATP as a cosubstrate.</text>
</comment>
<dbReference type="RefSeq" id="WP_346757910.1">
    <property type="nucleotide sequence ID" value="NZ_JAUJEB010000001.1"/>
</dbReference>
<keyword evidence="1 7" id="KW-0028">Amino-acid biosynthesis</keyword>
<dbReference type="EMBL" id="JAUJEB010000001">
    <property type="protein sequence ID" value="MDN5212593.1"/>
    <property type="molecule type" value="Genomic_DNA"/>
</dbReference>
<keyword evidence="2 7" id="KW-0808">Transferase</keyword>
<dbReference type="Proteomes" id="UP001172083">
    <property type="component" value="Unassembled WGS sequence"/>
</dbReference>
<evidence type="ECO:0000256" key="4">
    <source>
        <dbReference type="ARBA" id="ARBA00022777"/>
    </source>
</evidence>
<evidence type="ECO:0000256" key="5">
    <source>
        <dbReference type="ARBA" id="ARBA00022840"/>
    </source>
</evidence>
<dbReference type="PRINTS" id="PR01100">
    <property type="entry name" value="SHIKIMTKNASE"/>
</dbReference>
<dbReference type="HAMAP" id="MF_00109">
    <property type="entry name" value="Shikimate_kinase"/>
    <property type="match status" value="1"/>
</dbReference>
<dbReference type="Pfam" id="PF01202">
    <property type="entry name" value="SKI"/>
    <property type="match status" value="1"/>
</dbReference>
<keyword evidence="6 7" id="KW-0057">Aromatic amino acid biosynthesis</keyword>
<dbReference type="SUPFAM" id="SSF52540">
    <property type="entry name" value="P-loop containing nucleoside triphosphate hydrolases"/>
    <property type="match status" value="1"/>
</dbReference>
<feature type="binding site" evidence="7">
    <location>
        <position position="79"/>
    </location>
    <ligand>
        <name>substrate</name>
    </ligand>
</feature>
<organism evidence="8 9">
    <name type="scientific">Agaribacillus aureus</name>
    <dbReference type="NCBI Taxonomy" id="3051825"/>
    <lineage>
        <taxon>Bacteria</taxon>
        <taxon>Pseudomonadati</taxon>
        <taxon>Bacteroidota</taxon>
        <taxon>Cytophagia</taxon>
        <taxon>Cytophagales</taxon>
        <taxon>Splendidivirgaceae</taxon>
        <taxon>Agaribacillus</taxon>
    </lineage>
</organism>
<dbReference type="PANTHER" id="PTHR21087">
    <property type="entry name" value="SHIKIMATE KINASE"/>
    <property type="match status" value="1"/>
</dbReference>
<keyword evidence="9" id="KW-1185">Reference proteome</keyword>
<dbReference type="InterPro" id="IPR031322">
    <property type="entry name" value="Shikimate/glucono_kinase"/>
</dbReference>
<feature type="binding site" evidence="7">
    <location>
        <begin position="10"/>
        <end position="15"/>
    </location>
    <ligand>
        <name>ATP</name>
        <dbReference type="ChEBI" id="CHEBI:30616"/>
    </ligand>
</feature>
<evidence type="ECO:0000256" key="3">
    <source>
        <dbReference type="ARBA" id="ARBA00022741"/>
    </source>
</evidence>
<dbReference type="CDD" id="cd00464">
    <property type="entry name" value="SK"/>
    <property type="match status" value="1"/>
</dbReference>
<evidence type="ECO:0000313" key="8">
    <source>
        <dbReference type="EMBL" id="MDN5212593.1"/>
    </source>
</evidence>
<evidence type="ECO:0000256" key="1">
    <source>
        <dbReference type="ARBA" id="ARBA00022605"/>
    </source>
</evidence>
<comment type="caution">
    <text evidence="7">Lacks conserved residue(s) required for the propagation of feature annotation.</text>
</comment>
<reference evidence="8" key="1">
    <citation type="submission" date="2023-06" db="EMBL/GenBank/DDBJ databases">
        <title>Genomic of Agaribacillus aureum.</title>
        <authorList>
            <person name="Wang G."/>
        </authorList>
    </citation>
    <scope>NUCLEOTIDE SEQUENCE</scope>
    <source>
        <strain evidence="8">BMA12</strain>
    </source>
</reference>
<dbReference type="Gene3D" id="3.40.50.300">
    <property type="entry name" value="P-loop containing nucleotide triphosphate hydrolases"/>
    <property type="match status" value="1"/>
</dbReference>
<comment type="subunit">
    <text evidence="7">Monomer.</text>
</comment>
<comment type="caution">
    <text evidence="8">The sequence shown here is derived from an EMBL/GenBank/DDBJ whole genome shotgun (WGS) entry which is preliminary data.</text>
</comment>
<feature type="binding site" evidence="7">
    <location>
        <position position="14"/>
    </location>
    <ligand>
        <name>Mg(2+)</name>
        <dbReference type="ChEBI" id="CHEBI:18420"/>
    </ligand>
</feature>
<feature type="binding site" evidence="7">
    <location>
        <position position="32"/>
    </location>
    <ligand>
        <name>substrate</name>
    </ligand>
</feature>
<dbReference type="GO" id="GO:0016301">
    <property type="term" value="F:kinase activity"/>
    <property type="evidence" value="ECO:0007669"/>
    <property type="project" value="UniProtKB-KW"/>
</dbReference>
<comment type="pathway">
    <text evidence="7">Metabolic intermediate biosynthesis; chorismate biosynthesis; chorismate from D-erythrose 4-phosphate and phosphoenolpyruvate: step 5/7.</text>
</comment>